<dbReference type="AlphaFoldDB" id="A0AAW0NLC2"/>
<evidence type="ECO:0000313" key="2">
    <source>
        <dbReference type="EMBL" id="KAK7896162.1"/>
    </source>
</evidence>
<accession>A0AAW0NLC2</accession>
<keyword evidence="3" id="KW-1185">Reference proteome</keyword>
<feature type="compositionally biased region" description="Polar residues" evidence="1">
    <location>
        <begin position="1"/>
        <end position="13"/>
    </location>
</feature>
<reference evidence="3" key="1">
    <citation type="submission" date="2024-04" db="EMBL/GenBank/DDBJ databases">
        <title>Salinicola lusitanus LLJ914,a marine bacterium isolated from the Okinawa Trough.</title>
        <authorList>
            <person name="Li J."/>
        </authorList>
    </citation>
    <scope>NUCLEOTIDE SEQUENCE [LARGE SCALE GENOMIC DNA]</scope>
</reference>
<proteinExistence type="predicted"/>
<protein>
    <submittedName>
        <fullName evidence="2">Uncharacterized protein</fullName>
    </submittedName>
</protein>
<evidence type="ECO:0000256" key="1">
    <source>
        <dbReference type="SAM" id="MobiDB-lite"/>
    </source>
</evidence>
<sequence>MSIQAPQTRQTQYPRAPHPTTARGHGTHGVRSRDSPKSQHAPRVYSREIQAPKPDSHSSLHKRSSTNNGETKLTCFKADTHTELTLSAANSGDTENTYLKQGQRKAVGGNRLTPLLLKTADPVEQQTFSLFTRLYLICWRFSGPVSSPVDGLVLCLLLCTAWFCVFSCGRPGSLSSPVYGLVLCLLLWTAWSCVFSCGRPGPLSSPVDLLFSGLTLARPALLL</sequence>
<evidence type="ECO:0000313" key="3">
    <source>
        <dbReference type="Proteomes" id="UP001460270"/>
    </source>
</evidence>
<organism evidence="2 3">
    <name type="scientific">Mugilogobius chulae</name>
    <name type="common">yellowstripe goby</name>
    <dbReference type="NCBI Taxonomy" id="88201"/>
    <lineage>
        <taxon>Eukaryota</taxon>
        <taxon>Metazoa</taxon>
        <taxon>Chordata</taxon>
        <taxon>Craniata</taxon>
        <taxon>Vertebrata</taxon>
        <taxon>Euteleostomi</taxon>
        <taxon>Actinopterygii</taxon>
        <taxon>Neopterygii</taxon>
        <taxon>Teleostei</taxon>
        <taxon>Neoteleostei</taxon>
        <taxon>Acanthomorphata</taxon>
        <taxon>Gobiaria</taxon>
        <taxon>Gobiiformes</taxon>
        <taxon>Gobioidei</taxon>
        <taxon>Gobiidae</taxon>
        <taxon>Gobionellinae</taxon>
        <taxon>Mugilogobius</taxon>
    </lineage>
</organism>
<name>A0AAW0NLC2_9GOBI</name>
<feature type="region of interest" description="Disordered" evidence="1">
    <location>
        <begin position="1"/>
        <end position="71"/>
    </location>
</feature>
<gene>
    <name evidence="2" type="ORF">WMY93_021487</name>
</gene>
<comment type="caution">
    <text evidence="2">The sequence shown here is derived from an EMBL/GenBank/DDBJ whole genome shotgun (WGS) entry which is preliminary data.</text>
</comment>
<dbReference type="Proteomes" id="UP001460270">
    <property type="component" value="Unassembled WGS sequence"/>
</dbReference>
<dbReference type="EMBL" id="JBBPFD010000015">
    <property type="protein sequence ID" value="KAK7896162.1"/>
    <property type="molecule type" value="Genomic_DNA"/>
</dbReference>